<feature type="transmembrane region" description="Helical" evidence="1">
    <location>
        <begin position="130"/>
        <end position="152"/>
    </location>
</feature>
<dbReference type="RefSeq" id="WP_074960221.1">
    <property type="nucleotide sequence ID" value="NZ_FOKQ01000004.1"/>
</dbReference>
<keyword evidence="1" id="KW-0472">Membrane</keyword>
<dbReference type="AlphaFoldDB" id="A0A1I1EZ71"/>
<organism evidence="2 3">
    <name type="scientific">Ruminococcus albus</name>
    <dbReference type="NCBI Taxonomy" id="1264"/>
    <lineage>
        <taxon>Bacteria</taxon>
        <taxon>Bacillati</taxon>
        <taxon>Bacillota</taxon>
        <taxon>Clostridia</taxon>
        <taxon>Eubacteriales</taxon>
        <taxon>Oscillospiraceae</taxon>
        <taxon>Ruminococcus</taxon>
    </lineage>
</organism>
<protein>
    <recommendedName>
        <fullName evidence="4">DUF3592 domain-containing protein</fullName>
    </recommendedName>
</protein>
<reference evidence="2 3" key="1">
    <citation type="submission" date="2016-10" db="EMBL/GenBank/DDBJ databases">
        <authorList>
            <person name="de Groot N.N."/>
        </authorList>
    </citation>
    <scope>NUCLEOTIDE SEQUENCE [LARGE SCALE GENOMIC DNA]</scope>
    <source>
        <strain evidence="2 3">AR67</strain>
    </source>
</reference>
<accession>A0A1I1EZ71</accession>
<evidence type="ECO:0000313" key="3">
    <source>
        <dbReference type="Proteomes" id="UP000182192"/>
    </source>
</evidence>
<dbReference type="Proteomes" id="UP000182192">
    <property type="component" value="Unassembled WGS sequence"/>
</dbReference>
<proteinExistence type="predicted"/>
<evidence type="ECO:0008006" key="4">
    <source>
        <dbReference type="Google" id="ProtNLM"/>
    </source>
</evidence>
<evidence type="ECO:0000256" key="1">
    <source>
        <dbReference type="SAM" id="Phobius"/>
    </source>
</evidence>
<gene>
    <name evidence="2" type="ORF">SAMN02910406_00810</name>
</gene>
<keyword evidence="1" id="KW-1133">Transmembrane helix</keyword>
<name>A0A1I1EZ71_RUMAL</name>
<keyword evidence="1" id="KW-0812">Transmembrane</keyword>
<sequence>MRELGTSGVIKEIVFPLVLSALITWYMLYKAVTDIKRIKVFKRNGIKVPAKVMDYNMLKCGSGRTRYHKYSVTVECKPPNSEHEEMYFLSTTSGRAKRYKKLNETEVVFMSRDESIPVLAEELHLIRREIFAALLGGVTCGLFCALLLIAVADDFLGGVIRNFLHKLFF</sequence>
<feature type="transmembrane region" description="Helical" evidence="1">
    <location>
        <begin position="13"/>
        <end position="32"/>
    </location>
</feature>
<dbReference type="EMBL" id="FOKQ01000004">
    <property type="protein sequence ID" value="SFB90230.1"/>
    <property type="molecule type" value="Genomic_DNA"/>
</dbReference>
<dbReference type="OrthoDB" id="1826089at2"/>
<evidence type="ECO:0000313" key="2">
    <source>
        <dbReference type="EMBL" id="SFB90230.1"/>
    </source>
</evidence>